<dbReference type="InterPro" id="IPR042099">
    <property type="entry name" value="ANL_N_sf"/>
</dbReference>
<reference evidence="3" key="2">
    <citation type="submission" date="2025-09" db="UniProtKB">
        <authorList>
            <consortium name="Ensembl"/>
        </authorList>
    </citation>
    <scope>IDENTIFICATION</scope>
</reference>
<dbReference type="PANTHER" id="PTHR44394:SF1">
    <property type="entry name" value="BETA-ALANINE-ACTIVATING ENZYME"/>
    <property type="match status" value="1"/>
</dbReference>
<feature type="domain" description="AMP-dependent synthetase/ligase" evidence="2">
    <location>
        <begin position="9"/>
        <end position="195"/>
    </location>
</feature>
<evidence type="ECO:0000256" key="1">
    <source>
        <dbReference type="ARBA" id="ARBA00023098"/>
    </source>
</evidence>
<keyword evidence="4" id="KW-1185">Reference proteome</keyword>
<dbReference type="Gene3D" id="3.40.50.12780">
    <property type="entry name" value="N-terminal domain of ligase-like"/>
    <property type="match status" value="1"/>
</dbReference>
<dbReference type="PROSITE" id="PS00455">
    <property type="entry name" value="AMP_BINDING"/>
    <property type="match status" value="1"/>
</dbReference>
<protein>
    <recommendedName>
        <fullName evidence="2">AMP-dependent synthetase/ligase domain-containing protein</fullName>
    </recommendedName>
</protein>
<dbReference type="Proteomes" id="UP000694403">
    <property type="component" value="Unplaced"/>
</dbReference>
<evidence type="ECO:0000313" key="4">
    <source>
        <dbReference type="Proteomes" id="UP000694403"/>
    </source>
</evidence>
<name>A0A8C3SX73_CHESE</name>
<dbReference type="GO" id="GO:0043041">
    <property type="term" value="P:amino acid activation for nonribosomal peptide biosynthetic process"/>
    <property type="evidence" value="ECO:0007669"/>
    <property type="project" value="TreeGrafter"/>
</dbReference>
<accession>A0A8C3SX73</accession>
<dbReference type="PANTHER" id="PTHR44394">
    <property type="entry name" value="BETA-ALANINE-ACTIVATING ENZYME"/>
    <property type="match status" value="1"/>
</dbReference>
<evidence type="ECO:0000313" key="3">
    <source>
        <dbReference type="Ensembl" id="ENSCSRP00000020917.1"/>
    </source>
</evidence>
<organism evidence="3 4">
    <name type="scientific">Chelydra serpentina</name>
    <name type="common">Snapping turtle</name>
    <name type="synonym">Testudo serpentina</name>
    <dbReference type="NCBI Taxonomy" id="8475"/>
    <lineage>
        <taxon>Eukaryota</taxon>
        <taxon>Metazoa</taxon>
        <taxon>Chordata</taxon>
        <taxon>Craniata</taxon>
        <taxon>Vertebrata</taxon>
        <taxon>Euteleostomi</taxon>
        <taxon>Archelosauria</taxon>
        <taxon>Testudinata</taxon>
        <taxon>Testudines</taxon>
        <taxon>Cryptodira</taxon>
        <taxon>Durocryptodira</taxon>
        <taxon>Americhelydia</taxon>
        <taxon>Chelydroidea</taxon>
        <taxon>Chelydridae</taxon>
        <taxon>Chelydra</taxon>
    </lineage>
</organism>
<dbReference type="Ensembl" id="ENSCSRT00000021840.1">
    <property type="protein sequence ID" value="ENSCSRP00000020917.1"/>
    <property type="gene ID" value="ENSCSRG00000015866.1"/>
</dbReference>
<dbReference type="InterPro" id="IPR052091">
    <property type="entry name" value="Beta-ala_Activ/Resist"/>
</dbReference>
<evidence type="ECO:0000259" key="2">
    <source>
        <dbReference type="Pfam" id="PF00501"/>
    </source>
</evidence>
<dbReference type="InterPro" id="IPR000873">
    <property type="entry name" value="AMP-dep_synth/lig_dom"/>
</dbReference>
<dbReference type="InterPro" id="IPR020845">
    <property type="entry name" value="AMP-binding_CS"/>
</dbReference>
<reference evidence="3" key="1">
    <citation type="submission" date="2025-08" db="UniProtKB">
        <authorList>
            <consortium name="Ensembl"/>
        </authorList>
    </citation>
    <scope>IDENTIFICATION</scope>
</reference>
<proteinExistence type="predicted"/>
<dbReference type="GO" id="GO:0006629">
    <property type="term" value="P:lipid metabolic process"/>
    <property type="evidence" value="ECO:0007669"/>
    <property type="project" value="UniProtKB-KW"/>
</dbReference>
<dbReference type="SUPFAM" id="SSF56801">
    <property type="entry name" value="Acetyl-CoA synthetase-like"/>
    <property type="match status" value="1"/>
</dbReference>
<keyword evidence="1" id="KW-0443">Lipid metabolism</keyword>
<sequence length="198" mass="22783">MTLQEMVHQAASLYSDRKAVCFDECNDKPPVFYTYKEVLSLATELTVFLQNYYDHRGTFEIGLYCYPGINLPSWILGILQVPAAYSPLDPDAPSVLSTYFMKKCNLQYILVENDKINVSVKDTKRNIKMGFRKLQHNWETDYVGDLDQFKAKTSQRGYMDVRQQHSLAYILHTSGTTGIPKIVRVPHKCIVPNILHLQ</sequence>
<dbReference type="Pfam" id="PF00501">
    <property type="entry name" value="AMP-binding"/>
    <property type="match status" value="1"/>
</dbReference>
<dbReference type="AlphaFoldDB" id="A0A8C3SX73"/>